<feature type="compositionally biased region" description="Basic and acidic residues" evidence="2">
    <location>
        <begin position="507"/>
        <end position="529"/>
    </location>
</feature>
<dbReference type="SMART" id="SM00248">
    <property type="entry name" value="ANK"/>
    <property type="match status" value="5"/>
</dbReference>
<dbReference type="InterPro" id="IPR036770">
    <property type="entry name" value="Ankyrin_rpt-contain_sf"/>
</dbReference>
<dbReference type="PROSITE" id="PS51205">
    <property type="entry name" value="VPS9"/>
    <property type="match status" value="1"/>
</dbReference>
<gene>
    <name evidence="4" type="ORF">C7212DRAFT_295760</name>
</gene>
<dbReference type="SUPFAM" id="SSF64268">
    <property type="entry name" value="PX domain"/>
    <property type="match status" value="1"/>
</dbReference>
<dbReference type="Gene3D" id="1.20.1050.80">
    <property type="entry name" value="VPS9 domain"/>
    <property type="match status" value="1"/>
</dbReference>
<feature type="region of interest" description="Disordered" evidence="2">
    <location>
        <begin position="212"/>
        <end position="248"/>
    </location>
</feature>
<dbReference type="EMBL" id="PYWC01000039">
    <property type="protein sequence ID" value="PWW76069.1"/>
    <property type="molecule type" value="Genomic_DNA"/>
</dbReference>
<dbReference type="AlphaFoldDB" id="A0A317SNR0"/>
<dbReference type="InterPro" id="IPR037191">
    <property type="entry name" value="VPS9_dom_sf"/>
</dbReference>
<organism evidence="4 5">
    <name type="scientific">Tuber magnatum</name>
    <name type="common">white Piedmont truffle</name>
    <dbReference type="NCBI Taxonomy" id="42249"/>
    <lineage>
        <taxon>Eukaryota</taxon>
        <taxon>Fungi</taxon>
        <taxon>Dikarya</taxon>
        <taxon>Ascomycota</taxon>
        <taxon>Pezizomycotina</taxon>
        <taxon>Pezizomycetes</taxon>
        <taxon>Pezizales</taxon>
        <taxon>Tuberaceae</taxon>
        <taxon>Tuber</taxon>
    </lineage>
</organism>
<dbReference type="GO" id="GO:0005085">
    <property type="term" value="F:guanyl-nucleotide exchange factor activity"/>
    <property type="evidence" value="ECO:0007669"/>
    <property type="project" value="TreeGrafter"/>
</dbReference>
<dbReference type="GO" id="GO:0005770">
    <property type="term" value="C:late endosome"/>
    <property type="evidence" value="ECO:0007669"/>
    <property type="project" value="TreeGrafter"/>
</dbReference>
<name>A0A317SNR0_9PEZI</name>
<dbReference type="PANTHER" id="PTHR24170">
    <property type="entry name" value="ANKYRIN REPEAT DOMAIN-CONTAINING PROTEIN 27"/>
    <property type="match status" value="1"/>
</dbReference>
<dbReference type="Gene3D" id="3.30.1520.10">
    <property type="entry name" value="Phox-like domain"/>
    <property type="match status" value="1"/>
</dbReference>
<feature type="compositionally biased region" description="Low complexity" evidence="2">
    <location>
        <begin position="585"/>
        <end position="598"/>
    </location>
</feature>
<dbReference type="Pfam" id="PF13857">
    <property type="entry name" value="Ank_5"/>
    <property type="match status" value="1"/>
</dbReference>
<reference evidence="4 5" key="1">
    <citation type="submission" date="2018-03" db="EMBL/GenBank/DDBJ databases">
        <title>Genomes of Pezizomycetes fungi and the evolution of truffles.</title>
        <authorList>
            <person name="Murat C."/>
            <person name="Payen T."/>
            <person name="Noel B."/>
            <person name="Kuo A."/>
            <person name="Martin F.M."/>
        </authorList>
    </citation>
    <scope>NUCLEOTIDE SEQUENCE [LARGE SCALE GENOMIC DNA]</scope>
    <source>
        <strain evidence="4">091103-1</strain>
    </source>
</reference>
<dbReference type="OrthoDB" id="7464126at2759"/>
<accession>A0A317SNR0</accession>
<feature type="compositionally biased region" description="Basic and acidic residues" evidence="2">
    <location>
        <begin position="567"/>
        <end position="581"/>
    </location>
</feature>
<feature type="domain" description="VPS9" evidence="3">
    <location>
        <begin position="315"/>
        <end position="476"/>
    </location>
</feature>
<dbReference type="SUPFAM" id="SSF109993">
    <property type="entry name" value="VPS9 domain"/>
    <property type="match status" value="1"/>
</dbReference>
<dbReference type="InterPro" id="IPR002110">
    <property type="entry name" value="Ankyrin_rpt"/>
</dbReference>
<dbReference type="GO" id="GO:0035091">
    <property type="term" value="F:phosphatidylinositol binding"/>
    <property type="evidence" value="ECO:0007669"/>
    <property type="project" value="InterPro"/>
</dbReference>
<dbReference type="GO" id="GO:0045022">
    <property type="term" value="P:early endosome to late endosome transport"/>
    <property type="evidence" value="ECO:0007669"/>
    <property type="project" value="TreeGrafter"/>
</dbReference>
<sequence length="1267" mass="142524">MPLLNPYLRSFFRSTLPAQCTPVQDHILLVPITDILTNTRDCETGSLYSDLAGLDEFLGSHVLRVPSGGSTSPMVGSRENRGKARQYTTFNGRTVVVKDSWIYSNKGFRSLNQAQLLNDALFYPDTSEPQQWLIYYISKPLIGSLELVPTVPALLRDRTNTEPPAARTCGPRKKDIKSFNELLMLFPMIARQMQPGLEKLFQEFEISFQRFKPLPPPPPSPRSVSSSHSSKNSVRSSRGGGVYTQAADESEIRRSLESAIMSAADLFQRVDQSQLNLLATSTELTGPAVDRLIERYVTEQLHDSMLFPRVCATRSVEDEELEQKILDMESVDLTQVGIPLLDHQGNKSLVKRLNRGIKSFEHIGNSKSPQAMLQHLLETAQTLTRMEANDTQDQEEITSSSNPEKPTVVTINADMLVSLLLIVVIRAKVPNLHACLSYMRNFMFSEDVEQGESGYVLSTLEAVLFHIAQDHALSAASRSNEKLWRSVRQGDLESVKRLLEPSIRSTEASRSREHSAVHSEVPSESKDESGESEEESGNERGRSPVPHPTIEIHRPATPLPGQQFEESPGKETSDHAAEARGRSVASLATTADDASASSLRRLSRTLTSQSQNADTFSAEKLCKTRNSQGESILMMAVQERRAHVLKYLLSTPLFDTEFFAEDTNNEGTTLLSSAVQAESADILALLLPQVLSLPEETQRKYFQKADSAGRTVAHYLFHVPDLISRLGRWLPWKYRDKNGQTPLFALCRSYDHARYKDMVQAAIKNAQYAQRDGCRLHLDEHVDAKGNTLLHIVGDPAVLRTLLRCDSEVNATNNRGFTALMVASKYGRVEIVRTMFGDPRVDLFAKELRGLTAVELAKDDDVRNRIDDLVLFQNPPMPDGRVTAVVRSFFVEDATIRVVAKSGAPSGDSTFMITTCRRSLTDFQFLAEWLEYENPGSWLPTIPILRSPYQIPSKPSRSVLRDIQLRLDCFLKTLLSHSTFSTHELLWEFFLVPELQQDLMIERSKKKAEARMEKVREEYQPVEDTRDVELFVSHAKDSVRSINFACRSVARRANTVRTTLFDFSDAFKICSKHISGFGFLHDTPHLTSFYKFSEILIPNESNPYTLFLEDFRNLQSSLNGVMAALDRPRQLINQMSHLQKQVDKHVNSLRRSDRWPLGLLDDTRAKIHQEAADNVAKSEEQYLTLSSELRYTHIVAAGELSSFHELHAKQARRAIRELAQRQLVTEREKLEGMRRAIRVISTKGGGVVACTPPLPPPLRTAPPPDMD</sequence>
<dbReference type="GO" id="GO:0097422">
    <property type="term" value="C:tubular endosome"/>
    <property type="evidence" value="ECO:0007669"/>
    <property type="project" value="TreeGrafter"/>
</dbReference>
<evidence type="ECO:0000259" key="3">
    <source>
        <dbReference type="PROSITE" id="PS51205"/>
    </source>
</evidence>
<proteinExistence type="inferred from homology"/>
<evidence type="ECO:0000256" key="1">
    <source>
        <dbReference type="ARBA" id="ARBA00007428"/>
    </source>
</evidence>
<feature type="region of interest" description="Disordered" evidence="2">
    <location>
        <begin position="503"/>
        <end position="598"/>
    </location>
</feature>
<protein>
    <recommendedName>
        <fullName evidence="3">VPS9 domain-containing protein</fullName>
    </recommendedName>
</protein>
<evidence type="ECO:0000313" key="4">
    <source>
        <dbReference type="EMBL" id="PWW76069.1"/>
    </source>
</evidence>
<dbReference type="GO" id="GO:0000149">
    <property type="term" value="F:SNARE binding"/>
    <property type="evidence" value="ECO:0007669"/>
    <property type="project" value="TreeGrafter"/>
</dbReference>
<dbReference type="InterPro" id="IPR003123">
    <property type="entry name" value="VPS9"/>
</dbReference>
<dbReference type="Pfam" id="PF02204">
    <property type="entry name" value="VPS9"/>
    <property type="match status" value="1"/>
</dbReference>
<comment type="similarity">
    <text evidence="1">Belongs to the UPF0507 family.</text>
</comment>
<dbReference type="CDD" id="cd06093">
    <property type="entry name" value="PX_domain"/>
    <property type="match status" value="1"/>
</dbReference>
<dbReference type="STRING" id="42249.A0A317SNR0"/>
<dbReference type="GO" id="GO:0005769">
    <property type="term" value="C:early endosome"/>
    <property type="evidence" value="ECO:0007669"/>
    <property type="project" value="TreeGrafter"/>
</dbReference>
<dbReference type="GO" id="GO:0005886">
    <property type="term" value="C:plasma membrane"/>
    <property type="evidence" value="ECO:0007669"/>
    <property type="project" value="TreeGrafter"/>
</dbReference>
<comment type="caution">
    <text evidence="4">The sequence shown here is derived from an EMBL/GenBank/DDBJ whole genome shotgun (WGS) entry which is preliminary data.</text>
</comment>
<evidence type="ECO:0000313" key="5">
    <source>
        <dbReference type="Proteomes" id="UP000246991"/>
    </source>
</evidence>
<feature type="compositionally biased region" description="Low complexity" evidence="2">
    <location>
        <begin position="222"/>
        <end position="237"/>
    </location>
</feature>
<evidence type="ECO:0000256" key="2">
    <source>
        <dbReference type="SAM" id="MobiDB-lite"/>
    </source>
</evidence>
<dbReference type="SUPFAM" id="SSF48403">
    <property type="entry name" value="Ankyrin repeat"/>
    <property type="match status" value="1"/>
</dbReference>
<dbReference type="GO" id="GO:0030133">
    <property type="term" value="C:transport vesicle"/>
    <property type="evidence" value="ECO:0007669"/>
    <property type="project" value="TreeGrafter"/>
</dbReference>
<keyword evidence="5" id="KW-1185">Reference proteome</keyword>
<dbReference type="Proteomes" id="UP000246991">
    <property type="component" value="Unassembled WGS sequence"/>
</dbReference>
<dbReference type="Gene3D" id="1.25.40.20">
    <property type="entry name" value="Ankyrin repeat-containing domain"/>
    <property type="match status" value="2"/>
</dbReference>
<dbReference type="PANTHER" id="PTHR24170:SF1">
    <property type="entry name" value="DOMAIN PROTEIN, PUTATIVE (AFU_ORTHOLOGUE AFUA_1G09870)-RELATED"/>
    <property type="match status" value="1"/>
</dbReference>
<dbReference type="InterPro" id="IPR051248">
    <property type="entry name" value="UPF0507/Ank_repeat_27"/>
</dbReference>
<dbReference type="InterPro" id="IPR036871">
    <property type="entry name" value="PX_dom_sf"/>
</dbReference>